<evidence type="ECO:0000256" key="5">
    <source>
        <dbReference type="SAM" id="MobiDB-lite"/>
    </source>
</evidence>
<dbReference type="Pfam" id="PF05199">
    <property type="entry name" value="GMC_oxred_C"/>
    <property type="match status" value="1"/>
</dbReference>
<dbReference type="RefSeq" id="WP_282761202.1">
    <property type="nucleotide sequence ID" value="NZ_JASCTH010000010.1"/>
</dbReference>
<feature type="domain" description="Glucose-methanol-choline oxidoreductase N-terminal" evidence="6">
    <location>
        <begin position="276"/>
        <end position="290"/>
    </location>
</feature>
<evidence type="ECO:0000256" key="4">
    <source>
        <dbReference type="ARBA" id="ARBA00022827"/>
    </source>
</evidence>
<feature type="region of interest" description="Disordered" evidence="5">
    <location>
        <begin position="131"/>
        <end position="157"/>
    </location>
</feature>
<protein>
    <submittedName>
        <fullName evidence="7">GMC family oxidoreductase N-terminal domain-containing protein</fullName>
    </submittedName>
</protein>
<dbReference type="Proteomes" id="UP001241758">
    <property type="component" value="Unassembled WGS sequence"/>
</dbReference>
<name>A0ABT6WL73_9ACTN</name>
<evidence type="ECO:0000256" key="3">
    <source>
        <dbReference type="ARBA" id="ARBA00022630"/>
    </source>
</evidence>
<comment type="caution">
    <text evidence="7">The sequence shown here is derived from an EMBL/GenBank/DDBJ whole genome shotgun (WGS) entry which is preliminary data.</text>
</comment>
<evidence type="ECO:0000259" key="6">
    <source>
        <dbReference type="PROSITE" id="PS00624"/>
    </source>
</evidence>
<dbReference type="Gene3D" id="3.30.560.10">
    <property type="entry name" value="Glucose Oxidase, domain 3"/>
    <property type="match status" value="1"/>
</dbReference>
<dbReference type="Pfam" id="PF00732">
    <property type="entry name" value="GMC_oxred_N"/>
    <property type="match status" value="1"/>
</dbReference>
<reference evidence="7 8" key="1">
    <citation type="submission" date="2023-05" db="EMBL/GenBank/DDBJ databases">
        <title>Actinoplanes sp. NEAU-A12 genome sequencing.</title>
        <authorList>
            <person name="Wang Z.-S."/>
        </authorList>
    </citation>
    <scope>NUCLEOTIDE SEQUENCE [LARGE SCALE GENOMIC DNA]</scope>
    <source>
        <strain evidence="7 8">NEAU-A12</strain>
    </source>
</reference>
<comment type="similarity">
    <text evidence="2">Belongs to the GMC oxidoreductase family.</text>
</comment>
<keyword evidence="3" id="KW-0285">Flavoprotein</keyword>
<dbReference type="InterPro" id="IPR036188">
    <property type="entry name" value="FAD/NAD-bd_sf"/>
</dbReference>
<dbReference type="InterPro" id="IPR012132">
    <property type="entry name" value="GMC_OxRdtase"/>
</dbReference>
<keyword evidence="4" id="KW-0274">FAD</keyword>
<dbReference type="PROSITE" id="PS00624">
    <property type="entry name" value="GMC_OXRED_2"/>
    <property type="match status" value="1"/>
</dbReference>
<comment type="cofactor">
    <cofactor evidence="1">
        <name>FAD</name>
        <dbReference type="ChEBI" id="CHEBI:57692"/>
    </cofactor>
</comment>
<keyword evidence="8" id="KW-1185">Reference proteome</keyword>
<dbReference type="PIRSF" id="PIRSF000137">
    <property type="entry name" value="Alcohol_oxidase"/>
    <property type="match status" value="1"/>
</dbReference>
<dbReference type="SUPFAM" id="SSF54373">
    <property type="entry name" value="FAD-linked reductases, C-terminal domain"/>
    <property type="match status" value="1"/>
</dbReference>
<accession>A0ABT6WL73</accession>
<dbReference type="EMBL" id="JASCTH010000010">
    <property type="protein sequence ID" value="MDI6100441.1"/>
    <property type="molecule type" value="Genomic_DNA"/>
</dbReference>
<dbReference type="Gene3D" id="3.50.50.60">
    <property type="entry name" value="FAD/NAD(P)-binding domain"/>
    <property type="match status" value="1"/>
</dbReference>
<gene>
    <name evidence="7" type="ORF">QLQ12_17675</name>
</gene>
<dbReference type="PANTHER" id="PTHR11552">
    <property type="entry name" value="GLUCOSE-METHANOL-CHOLINE GMC OXIDOREDUCTASE"/>
    <property type="match status" value="1"/>
</dbReference>
<dbReference type="InterPro" id="IPR007867">
    <property type="entry name" value="GMC_OxRtase_C"/>
</dbReference>
<evidence type="ECO:0000313" key="8">
    <source>
        <dbReference type="Proteomes" id="UP001241758"/>
    </source>
</evidence>
<evidence type="ECO:0000256" key="2">
    <source>
        <dbReference type="ARBA" id="ARBA00010790"/>
    </source>
</evidence>
<dbReference type="InterPro" id="IPR000172">
    <property type="entry name" value="GMC_OxRdtase_N"/>
</dbReference>
<organism evidence="7 8">
    <name type="scientific">Actinoplanes sandaracinus</name>
    <dbReference type="NCBI Taxonomy" id="3045177"/>
    <lineage>
        <taxon>Bacteria</taxon>
        <taxon>Bacillati</taxon>
        <taxon>Actinomycetota</taxon>
        <taxon>Actinomycetes</taxon>
        <taxon>Micromonosporales</taxon>
        <taxon>Micromonosporaceae</taxon>
        <taxon>Actinoplanes</taxon>
    </lineage>
</organism>
<evidence type="ECO:0000256" key="1">
    <source>
        <dbReference type="ARBA" id="ARBA00001974"/>
    </source>
</evidence>
<proteinExistence type="inferred from homology"/>
<dbReference type="SUPFAM" id="SSF51905">
    <property type="entry name" value="FAD/NAD(P)-binding domain"/>
    <property type="match status" value="1"/>
</dbReference>
<evidence type="ECO:0000313" key="7">
    <source>
        <dbReference type="EMBL" id="MDI6100441.1"/>
    </source>
</evidence>
<dbReference type="PANTHER" id="PTHR11552:SF147">
    <property type="entry name" value="CHOLINE DEHYDROGENASE, MITOCHONDRIAL"/>
    <property type="match status" value="1"/>
</dbReference>
<sequence>MTTPEEYDYVIVGGGTAGSVLANRLSENPGTRVLVLEAGSDFVPANVDVAPLWFTLLGSTVDWGYQTVPQPGLGGRRVYEPRGKLPGGSSNLYIMMHVRGHPSDFDNWAYQGAAGWSYADLQPYFARLESQEDQTDPRIGTSGPQTVTNAGRHDPNPMSQVFIDACRELGHREVPDFNGPEMIGTGWHHIDVKDGERRGVLKSYLEPVLDRPNLTLRTDAYAMNLVFEGTRCVGVRYQQQTPPAPPAEGRRLSGATPAEPGVRVVRSTAETIVCLGAIESPKLLLLSGLGGAEQLRSYRLPVVADLPGVGENFHNHVLTGLIAETVEPVPQGRQNLSESALFARSQPGMLAPDLQLAFVHVPFDIIVGQQHPNAVSILPGVVRPQSRGTIRLASTDPLVAPLIDPNYLGDQADVRRMVEAVKMSRDIFASSAFKGHLKGELMPGAQVRTDAEIEQFVRERADCYHHQAGSCRMGIDDLAVVDPQLRVRGVEGVRVVDASVMPAVPSGNCHTAIVAIAERAADLIKEAGHG</sequence>